<dbReference type="InterPro" id="IPR006665">
    <property type="entry name" value="OmpA-like"/>
</dbReference>
<reference evidence="3 4" key="1">
    <citation type="journal article" date="2012" name="J. Bacteriol.">
        <title>Draft Genome Sequences for Two Metal-Reducing Pelosinus fermentans Strains Isolated from a Cr(VI)-Contaminated Site and for Type Strain R7.</title>
        <authorList>
            <person name="Brown S.D."/>
            <person name="Podar M."/>
            <person name="Klingeman D.M."/>
            <person name="Johnson C.M."/>
            <person name="Yang Z.K."/>
            <person name="Utturkar S.M."/>
            <person name="Land M.L."/>
            <person name="Mosher J.J."/>
            <person name="Hurt R.A.Jr."/>
            <person name="Phelps T.J."/>
            <person name="Palumbo A.V."/>
            <person name="Arkin A.P."/>
            <person name="Hazen T.C."/>
            <person name="Elias D.A."/>
        </authorList>
    </citation>
    <scope>NUCLEOTIDE SEQUENCE [LARGE SCALE GENOMIC DNA]</scope>
    <source>
        <strain evidence="3 4">B4</strain>
    </source>
</reference>
<dbReference type="PROSITE" id="PS51123">
    <property type="entry name" value="OMPA_2"/>
    <property type="match status" value="1"/>
</dbReference>
<comment type="caution">
    <text evidence="3">The sequence shown here is derived from an EMBL/GenBank/DDBJ whole genome shotgun (WGS) entry which is preliminary data.</text>
</comment>
<dbReference type="RefSeq" id="WP_007937516.1">
    <property type="nucleotide sequence ID" value="NZ_AKVJ01000066.1"/>
</dbReference>
<dbReference type="Gene3D" id="3.30.1330.60">
    <property type="entry name" value="OmpA-like domain"/>
    <property type="match status" value="1"/>
</dbReference>
<keyword evidence="4" id="KW-1185">Reference proteome</keyword>
<proteinExistence type="predicted"/>
<dbReference type="Pfam" id="PF00691">
    <property type="entry name" value="OmpA"/>
    <property type="match status" value="1"/>
</dbReference>
<dbReference type="Proteomes" id="UP000004324">
    <property type="component" value="Unassembled WGS sequence"/>
</dbReference>
<dbReference type="AlphaFoldDB" id="I8RBN6"/>
<organism evidence="3 4">
    <name type="scientific">Pelosinus fermentans B4</name>
    <dbReference type="NCBI Taxonomy" id="1149862"/>
    <lineage>
        <taxon>Bacteria</taxon>
        <taxon>Bacillati</taxon>
        <taxon>Bacillota</taxon>
        <taxon>Negativicutes</taxon>
        <taxon>Selenomonadales</taxon>
        <taxon>Sporomusaceae</taxon>
        <taxon>Pelosinus</taxon>
    </lineage>
</organism>
<evidence type="ECO:0000313" key="4">
    <source>
        <dbReference type="Proteomes" id="UP000004324"/>
    </source>
</evidence>
<dbReference type="OrthoDB" id="9815217at2"/>
<dbReference type="PANTHER" id="PTHR30329:SF21">
    <property type="entry name" value="LIPOPROTEIN YIAD-RELATED"/>
    <property type="match status" value="1"/>
</dbReference>
<protein>
    <submittedName>
        <fullName evidence="3">OmpA/MotB domain protein</fullName>
    </submittedName>
</protein>
<dbReference type="PATRIC" id="fig|1149862.3.peg.3970"/>
<name>I8RBN6_9FIRM</name>
<evidence type="ECO:0000256" key="1">
    <source>
        <dbReference type="PROSITE-ProRule" id="PRU00473"/>
    </source>
</evidence>
<dbReference type="EMBL" id="AKVJ01000066">
    <property type="protein sequence ID" value="EIW16448.1"/>
    <property type="molecule type" value="Genomic_DNA"/>
</dbReference>
<dbReference type="GO" id="GO:0016020">
    <property type="term" value="C:membrane"/>
    <property type="evidence" value="ECO:0007669"/>
    <property type="project" value="UniProtKB-UniRule"/>
</dbReference>
<dbReference type="SUPFAM" id="SSF103088">
    <property type="entry name" value="OmpA-like"/>
    <property type="match status" value="1"/>
</dbReference>
<dbReference type="PANTHER" id="PTHR30329">
    <property type="entry name" value="STATOR ELEMENT OF FLAGELLAR MOTOR COMPLEX"/>
    <property type="match status" value="1"/>
</dbReference>
<evidence type="ECO:0000259" key="2">
    <source>
        <dbReference type="PROSITE" id="PS51123"/>
    </source>
</evidence>
<dbReference type="CDD" id="cd07185">
    <property type="entry name" value="OmpA_C-like"/>
    <property type="match status" value="1"/>
</dbReference>
<feature type="domain" description="OmpA-like" evidence="2">
    <location>
        <begin position="64"/>
        <end position="194"/>
    </location>
</feature>
<sequence precursor="true">MRVEKNPWIPIADLLSSVVLVLLLLFVMAVIVPRFTQEAQKREAIVQLQSALHDYEVNGLVKLDMESGMLEFTDITFDKGSALLNDKSIPAIKEVASVLVANMDKNPQMQILIEGHTDPTVVTATVNKGGYFENNIQLSALRASNVRGYLLQSMGEGYVNRIGIAGYGETRLKNNVDKMASENRRVEVRMLWAE</sequence>
<accession>I8RBN6</accession>
<keyword evidence="1" id="KW-0472">Membrane</keyword>
<evidence type="ECO:0000313" key="3">
    <source>
        <dbReference type="EMBL" id="EIW16448.1"/>
    </source>
</evidence>
<gene>
    <name evidence="3" type="ORF">FB4_0959</name>
</gene>
<dbReference type="InterPro" id="IPR050330">
    <property type="entry name" value="Bact_OuterMem_StrucFunc"/>
</dbReference>
<dbReference type="InterPro" id="IPR036737">
    <property type="entry name" value="OmpA-like_sf"/>
</dbReference>